<dbReference type="RefSeq" id="YP_009213608.1">
    <property type="nucleotide sequence ID" value="NC_028955.1"/>
</dbReference>
<evidence type="ECO:0000256" key="1">
    <source>
        <dbReference type="SAM" id="Coils"/>
    </source>
</evidence>
<organism evidence="2 3">
    <name type="scientific">Prochlorococcus phage P-TIM68</name>
    <dbReference type="NCBI Taxonomy" id="1542477"/>
    <lineage>
        <taxon>Viruses</taxon>
        <taxon>Duplodnaviria</taxon>
        <taxon>Heunggongvirae</taxon>
        <taxon>Uroviricota</taxon>
        <taxon>Caudoviricetes</taxon>
        <taxon>Pantevenvirales</taxon>
        <taxon>Kyanoviridae</taxon>
        <taxon>Haifavirus</taxon>
        <taxon>Haifavirus tim68</taxon>
    </lineage>
</organism>
<feature type="coiled-coil region" evidence="1">
    <location>
        <begin position="36"/>
        <end position="74"/>
    </location>
</feature>
<evidence type="ECO:0000313" key="3">
    <source>
        <dbReference type="Proteomes" id="UP000207741"/>
    </source>
</evidence>
<proteinExistence type="predicted"/>
<reference evidence="3" key="1">
    <citation type="submission" date="2014-08" db="EMBL/GenBank/DDBJ databases">
        <authorList>
            <person name="Edwards T."/>
        </authorList>
    </citation>
    <scope>NUCLEOTIDE SEQUENCE [LARGE SCALE GENOMIC DNA]</scope>
</reference>
<sequence>MTKHKSESLADFFNSIGGEKKKLKEEKKKIIGDLSLDNLFSSMEKESRKIQEEKKQLKKDVEAFKNLLFKEEKKEDKPVVKEEPTIEEEPIVEEEKEETVVEHAVKILDVISEEVETVETEPDLAKLKKEIEVLKQVVYEQGGGGEVRLEFLDDVDRDTALVDGRFLKYESSTKKFIGAVRDDDWVVDSVGIHTTRNIGIGTTAKSNFALDVTGNARITGILTIGTNTITLDPSSDIIQVGVGITIDANQEKIIVGDSEVADATGNSKFAGIVTAKSFSGFTHLSAPYSTTTTIMVKVASKISGQHRYHGQGSGLGYVLDNIQAPFLTLTPGKTYRFDVSDSSNSGHPFRFYYDAAKNTQYTSGVTIGSGYVDLEVTDTTPTVLHYQCSAHGFMGNAVQINSNALDITSNAKIVGVLTATSFVGGLTGDVTGDLTGDVTGNVTGNLTGNVNGNVTGNVTGNLTGNVNASGVSTFTDNIQLKSSDGSPGRIDFYCESNNAHYVRLKAPPHSEFSGNPSVVLPVKAGDLIVGDTSGAITQTINTSGSITASSFVGNLTGNITGNAEGTSAGLSGTPSISVVDITSRHINSSGVVTATSFVGDGSQLTGVSGGSAAGISTTGTSVFNNINASGVVTATTFVGNLTGNPTGTIQTAAQPNITSLGTLSSLNVSGNVSIGGTLTYEDVTSIDSVGLITARSGIVVSGVSTFLGSQKGINAVGVSSFAGAINANGGVTGDLTGNADTATKLATARTIGGVSFDGSAAINLPGVNASGNQDTSGNAATATALETARTIGGVSFDGTSNINLPGVNTSGNQDTSGNAATATVSVNAQGLTGTPNVQVGNITVTGDLTVQGTTNSETSTDTTVTGILTARSINVGTTAAGIGVTFDQGGGVFSGIVTSHTVRASKALYLPLYTTTTRDAGSFTQGAVIFNTTVKKLEFFDGDNWNSIPEVTTGLVLALDS</sequence>
<keyword evidence="1" id="KW-0175">Coiled coil</keyword>
<dbReference type="EMBL" id="KM359505">
    <property type="protein sequence ID" value="AIR93436.1"/>
    <property type="molecule type" value="Genomic_DNA"/>
</dbReference>
<keyword evidence="3" id="KW-1185">Reference proteome</keyword>
<protein>
    <submittedName>
        <fullName evidence="2">Putative tail fiber-like protein</fullName>
    </submittedName>
</protein>
<dbReference type="OrthoDB" id="2063at10239"/>
<dbReference type="Proteomes" id="UP000207741">
    <property type="component" value="Segment"/>
</dbReference>
<dbReference type="KEGG" id="vg:26640152"/>
<dbReference type="GeneID" id="26640152"/>
<accession>A0A0K0KVG5</accession>
<evidence type="ECO:0000313" key="2">
    <source>
        <dbReference type="EMBL" id="AIR93436.1"/>
    </source>
</evidence>
<name>A0A0K0KVG5_9CAUD</name>